<name>A0A1S4BQ73_TOBAC</name>
<dbReference type="PANTHER" id="PTHR47461">
    <property type="entry name" value="PHYTOLONGIN PHYL1.2"/>
    <property type="match status" value="1"/>
</dbReference>
<comment type="similarity">
    <text evidence="2">Belongs to the synaptobrevin family.</text>
</comment>
<protein>
    <submittedName>
        <fullName evidence="8">Phytolongin Phyl1.1-like</fullName>
    </submittedName>
</protein>
<dbReference type="GO" id="GO:0016020">
    <property type="term" value="C:membrane"/>
    <property type="evidence" value="ECO:0007669"/>
    <property type="project" value="UniProtKB-SubCell"/>
</dbReference>
<dbReference type="STRING" id="4097.A0A1S4BQ73"/>
<keyword evidence="5" id="KW-0812">Transmembrane</keyword>
<dbReference type="InterPro" id="IPR011012">
    <property type="entry name" value="Longin-like_dom_sf"/>
</dbReference>
<dbReference type="OrthoDB" id="1871923at2759"/>
<dbReference type="KEGG" id="nta:107810744"/>
<evidence type="ECO:0000313" key="7">
    <source>
        <dbReference type="Proteomes" id="UP000790787"/>
    </source>
</evidence>
<evidence type="ECO:0000256" key="2">
    <source>
        <dbReference type="ARBA" id="ARBA00008025"/>
    </source>
</evidence>
<gene>
    <name evidence="8" type="primary">LOC107810744</name>
</gene>
<comment type="subcellular location">
    <subcellularLocation>
        <location evidence="1">Membrane</location>
    </subcellularLocation>
</comment>
<reference evidence="8" key="2">
    <citation type="submission" date="2025-08" db="UniProtKB">
        <authorList>
            <consortium name="RefSeq"/>
        </authorList>
    </citation>
    <scope>IDENTIFICATION</scope>
    <source>
        <tissue evidence="8">Leaf</tissue>
    </source>
</reference>
<dbReference type="RefSeq" id="XP_016491042.1">
    <property type="nucleotide sequence ID" value="XM_016635556.1"/>
</dbReference>
<dbReference type="OMA" id="AEENCEG"/>
<dbReference type="SUPFAM" id="SSF64356">
    <property type="entry name" value="SNARE-like"/>
    <property type="match status" value="1"/>
</dbReference>
<dbReference type="InterPro" id="IPR010908">
    <property type="entry name" value="Longin_dom"/>
</dbReference>
<dbReference type="Gene3D" id="3.30.450.50">
    <property type="entry name" value="Longin domain"/>
    <property type="match status" value="1"/>
</dbReference>
<evidence type="ECO:0000313" key="8">
    <source>
        <dbReference type="RefSeq" id="XP_016491042.1"/>
    </source>
</evidence>
<feature type="domain" description="Longin" evidence="6">
    <location>
        <begin position="31"/>
        <end position="80"/>
    </location>
</feature>
<keyword evidence="7" id="KW-1185">Reference proteome</keyword>
<feature type="compositionally biased region" description="Polar residues" evidence="4">
    <location>
        <begin position="128"/>
        <end position="144"/>
    </location>
</feature>
<dbReference type="InterPro" id="IPR044783">
    <property type="entry name" value="PHYL"/>
</dbReference>
<dbReference type="Proteomes" id="UP000790787">
    <property type="component" value="Chromosome 17"/>
</dbReference>
<evidence type="ECO:0000256" key="5">
    <source>
        <dbReference type="SAM" id="Phobius"/>
    </source>
</evidence>
<dbReference type="PROSITE" id="PS50859">
    <property type="entry name" value="LONGIN"/>
    <property type="match status" value="1"/>
</dbReference>
<evidence type="ECO:0000256" key="4">
    <source>
        <dbReference type="SAM" id="MobiDB-lite"/>
    </source>
</evidence>
<feature type="region of interest" description="Disordered" evidence="4">
    <location>
        <begin position="120"/>
        <end position="147"/>
    </location>
</feature>
<evidence type="ECO:0000259" key="6">
    <source>
        <dbReference type="PROSITE" id="PS50859"/>
    </source>
</evidence>
<sequence length="220" mass="25090">MDQIQKAVYYCSVSKGGRILYSYILEKTPPYHKWYFQTMAKKTFGFLMEEGYVYFAIADEGLGNGEVVRFLEQLRDEFRKVARKGSGRSMSNLNSLCLQEQLVPVIRHLITSLEHVSEWPADTPPQHGGNNANEQFEGSGSSTSRQDKKKMMVQEFFLRSTYGTKGVWLGEDYIRLSKLPKEVVRIVLAIDAAVCLVLFVIWLVICQGTKCLPRGHCSKF</sequence>
<proteinExistence type="inferred from homology"/>
<dbReference type="GeneID" id="107810744"/>
<feature type="transmembrane region" description="Helical" evidence="5">
    <location>
        <begin position="183"/>
        <end position="205"/>
    </location>
</feature>
<dbReference type="PaxDb" id="4097-A0A1S4BQ73"/>
<evidence type="ECO:0000256" key="3">
    <source>
        <dbReference type="ARBA" id="ARBA00023136"/>
    </source>
</evidence>
<reference evidence="7" key="1">
    <citation type="journal article" date="2014" name="Nat. Commun.">
        <title>The tobacco genome sequence and its comparison with those of tomato and potato.</title>
        <authorList>
            <person name="Sierro N."/>
            <person name="Battey J.N."/>
            <person name="Ouadi S."/>
            <person name="Bakaher N."/>
            <person name="Bovet L."/>
            <person name="Willig A."/>
            <person name="Goepfert S."/>
            <person name="Peitsch M.C."/>
            <person name="Ivanov N.V."/>
        </authorList>
    </citation>
    <scope>NUCLEOTIDE SEQUENCE [LARGE SCALE GENOMIC DNA]</scope>
</reference>
<dbReference type="RefSeq" id="XP_016491042.1">
    <property type="nucleotide sequence ID" value="XM_016635556.2"/>
</dbReference>
<evidence type="ECO:0000256" key="1">
    <source>
        <dbReference type="ARBA" id="ARBA00004370"/>
    </source>
</evidence>
<keyword evidence="3 5" id="KW-0472">Membrane</keyword>
<keyword evidence="5" id="KW-1133">Transmembrane helix</keyword>
<accession>A0A1S4BQ73</accession>
<dbReference type="PANTHER" id="PTHR47461:SF1">
    <property type="entry name" value="PHYTOLONGIN PHYL1.2"/>
    <property type="match status" value="1"/>
</dbReference>
<organism evidence="7 8">
    <name type="scientific">Nicotiana tabacum</name>
    <name type="common">Common tobacco</name>
    <dbReference type="NCBI Taxonomy" id="4097"/>
    <lineage>
        <taxon>Eukaryota</taxon>
        <taxon>Viridiplantae</taxon>
        <taxon>Streptophyta</taxon>
        <taxon>Embryophyta</taxon>
        <taxon>Tracheophyta</taxon>
        <taxon>Spermatophyta</taxon>
        <taxon>Magnoliopsida</taxon>
        <taxon>eudicotyledons</taxon>
        <taxon>Gunneridae</taxon>
        <taxon>Pentapetalae</taxon>
        <taxon>asterids</taxon>
        <taxon>lamiids</taxon>
        <taxon>Solanales</taxon>
        <taxon>Solanaceae</taxon>
        <taxon>Nicotianoideae</taxon>
        <taxon>Nicotianeae</taxon>
        <taxon>Nicotiana</taxon>
    </lineage>
</organism>
<dbReference type="AlphaFoldDB" id="A0A1S4BQ73"/>